<dbReference type="PANTHER" id="PTHR31627:SF43">
    <property type="entry name" value="SERPENTINE RECEPTOR CLASS GAMMA-15"/>
    <property type="match status" value="1"/>
</dbReference>
<gene>
    <name evidence="7" type="ORF">PMAYCL1PPCAC_05126</name>
</gene>
<dbReference type="GO" id="GO:0016020">
    <property type="term" value="C:membrane"/>
    <property type="evidence" value="ECO:0007669"/>
    <property type="project" value="UniProtKB-SubCell"/>
</dbReference>
<evidence type="ECO:0000256" key="1">
    <source>
        <dbReference type="ARBA" id="ARBA00004141"/>
    </source>
</evidence>
<evidence type="ECO:0000256" key="2">
    <source>
        <dbReference type="ARBA" id="ARBA00005692"/>
    </source>
</evidence>
<protein>
    <recommendedName>
        <fullName evidence="6">Serpentine receptor class gamma</fullName>
    </recommendedName>
</protein>
<comment type="caution">
    <text evidence="7">The sequence shown here is derived from an EMBL/GenBank/DDBJ whole genome shotgun (WGS) entry which is preliminary data.</text>
</comment>
<dbReference type="InterPro" id="IPR000609">
    <property type="entry name" value="7TM_GPCR_serpentine_rcpt_Srg"/>
</dbReference>
<feature type="non-terminal residue" evidence="7">
    <location>
        <position position="124"/>
    </location>
</feature>
<keyword evidence="8" id="KW-1185">Reference proteome</keyword>
<dbReference type="Proteomes" id="UP001328107">
    <property type="component" value="Unassembled WGS sequence"/>
</dbReference>
<comment type="subcellular location">
    <subcellularLocation>
        <location evidence="1">Membrane</location>
        <topology evidence="1">Multi-pass membrane protein</topology>
    </subcellularLocation>
</comment>
<evidence type="ECO:0000313" key="8">
    <source>
        <dbReference type="Proteomes" id="UP001328107"/>
    </source>
</evidence>
<keyword evidence="3 6" id="KW-0812">Transmembrane</keyword>
<dbReference type="AlphaFoldDB" id="A0AAN4Z9J4"/>
<feature type="transmembrane region" description="Helical" evidence="6">
    <location>
        <begin position="20"/>
        <end position="41"/>
    </location>
</feature>
<name>A0AAN4Z9J4_9BILA</name>
<organism evidence="7 8">
    <name type="scientific">Pristionchus mayeri</name>
    <dbReference type="NCBI Taxonomy" id="1317129"/>
    <lineage>
        <taxon>Eukaryota</taxon>
        <taxon>Metazoa</taxon>
        <taxon>Ecdysozoa</taxon>
        <taxon>Nematoda</taxon>
        <taxon>Chromadorea</taxon>
        <taxon>Rhabditida</taxon>
        <taxon>Rhabditina</taxon>
        <taxon>Diplogasteromorpha</taxon>
        <taxon>Diplogasteroidea</taxon>
        <taxon>Neodiplogasteridae</taxon>
        <taxon>Pristionchus</taxon>
    </lineage>
</organism>
<sequence length="124" mass="14973">MFIFMQSMHVYRSSQLRSSYYLLFTIHSCINIIYFVSRAILFRISSFSFICQWVLDNFGDFEYKFMPLYFLYHYTQHAQALSIIAVNINRVLTNYCYCYRNLLQYSTHALLLLTFSIPLPLTWH</sequence>
<evidence type="ECO:0000256" key="4">
    <source>
        <dbReference type="ARBA" id="ARBA00022989"/>
    </source>
</evidence>
<reference evidence="8" key="1">
    <citation type="submission" date="2022-10" db="EMBL/GenBank/DDBJ databases">
        <title>Genome assembly of Pristionchus species.</title>
        <authorList>
            <person name="Yoshida K."/>
            <person name="Sommer R.J."/>
        </authorList>
    </citation>
    <scope>NUCLEOTIDE SEQUENCE [LARGE SCALE GENOMIC DNA]</scope>
    <source>
        <strain evidence="8">RS5460</strain>
    </source>
</reference>
<dbReference type="PANTHER" id="PTHR31627">
    <property type="entry name" value="SERPENTINE RECEPTOR CLASS GAMMA-RELATED"/>
    <property type="match status" value="1"/>
</dbReference>
<evidence type="ECO:0000256" key="5">
    <source>
        <dbReference type="ARBA" id="ARBA00023136"/>
    </source>
</evidence>
<dbReference type="GO" id="GO:0004888">
    <property type="term" value="F:transmembrane signaling receptor activity"/>
    <property type="evidence" value="ECO:0007669"/>
    <property type="project" value="InterPro"/>
</dbReference>
<dbReference type="GO" id="GO:0007606">
    <property type="term" value="P:sensory perception of chemical stimulus"/>
    <property type="evidence" value="ECO:0007669"/>
    <property type="project" value="UniProtKB-UniRule"/>
</dbReference>
<keyword evidence="4 6" id="KW-1133">Transmembrane helix</keyword>
<dbReference type="Pfam" id="PF02118">
    <property type="entry name" value="Srg"/>
    <property type="match status" value="1"/>
</dbReference>
<comment type="similarity">
    <text evidence="2 6">Belongs to the nematode receptor-like protein srg family.</text>
</comment>
<accession>A0AAN4Z9J4</accession>
<dbReference type="PRINTS" id="PR00698">
    <property type="entry name" value="TMPROTEINSRG"/>
</dbReference>
<evidence type="ECO:0000256" key="3">
    <source>
        <dbReference type="ARBA" id="ARBA00022692"/>
    </source>
</evidence>
<proteinExistence type="inferred from homology"/>
<evidence type="ECO:0000256" key="6">
    <source>
        <dbReference type="RuleBase" id="RU280813"/>
    </source>
</evidence>
<keyword evidence="5 6" id="KW-0472">Membrane</keyword>
<comment type="caution">
    <text evidence="6">Lacks conserved residue(s) required for the propagation of feature annotation.</text>
</comment>
<evidence type="ECO:0000313" key="7">
    <source>
        <dbReference type="EMBL" id="GMR34931.1"/>
    </source>
</evidence>
<dbReference type="EMBL" id="BTRK01000002">
    <property type="protein sequence ID" value="GMR34931.1"/>
    <property type="molecule type" value="Genomic_DNA"/>
</dbReference>
<dbReference type="InterPro" id="IPR051119">
    <property type="entry name" value="Nematode_SR-like"/>
</dbReference>